<reference evidence="3 4" key="1">
    <citation type="submission" date="2020-02" db="EMBL/GenBank/DDBJ databases">
        <authorList>
            <person name="Kim M.K."/>
        </authorList>
    </citation>
    <scope>NUCLEOTIDE SEQUENCE [LARGE SCALE GENOMIC DNA]</scope>
    <source>
        <strain evidence="3 4">17J57-3</strain>
    </source>
</reference>
<feature type="coiled-coil region" evidence="1">
    <location>
        <begin position="200"/>
        <end position="312"/>
    </location>
</feature>
<evidence type="ECO:0000256" key="1">
    <source>
        <dbReference type="SAM" id="Coils"/>
    </source>
</evidence>
<dbReference type="InterPro" id="IPR021104">
    <property type="entry name" value="KfrA_DNA-bd_N"/>
</dbReference>
<dbReference type="AlphaFoldDB" id="A0A6B3SRB3"/>
<gene>
    <name evidence="3" type="ORF">G3574_03825</name>
</gene>
<dbReference type="Proteomes" id="UP000482155">
    <property type="component" value="Unassembled WGS sequence"/>
</dbReference>
<sequence>MSTLPTPLPIIAFRPSRFKTKNSRSNGWIDANWHFCFIDDGDCHDCFIKPGSFTSPYEKARDALIAKGLHPSVDAVRIALGNTGSKTTIHKYLRELEEEEGDRPANRGSLSEELQDLVMRLAARLHEEAMVEVANMRTEQQAQEKRHAEAVAGFQHEVSTMRAAIERLETDLALERSAHATTREELHQQTVARHTAQQHAADLMERLAENEAHRQSLEEKHRHAREALEHYRQSVVTQREQEASRHEQQVQQLQAELRMANQTISVKQEEVTRLNQDGVRLVSDLSHAQKVLYDTQTQLRQLEQKVEALTGADQRATMLDEQLRGRDKQIQLLTESLAQKSAAVDAAVSQSRALELEMVSLQARITTHQAISDELRRYVTSAAGVGASKDDRP</sequence>
<dbReference type="Pfam" id="PF11740">
    <property type="entry name" value="KfrA_N"/>
    <property type="match status" value="1"/>
</dbReference>
<dbReference type="EMBL" id="JAAIVB010000011">
    <property type="protein sequence ID" value="NEX60199.1"/>
    <property type="molecule type" value="Genomic_DNA"/>
</dbReference>
<protein>
    <submittedName>
        <fullName evidence="3">Integrase</fullName>
    </submittedName>
</protein>
<evidence type="ECO:0000313" key="3">
    <source>
        <dbReference type="EMBL" id="NEX60199.1"/>
    </source>
</evidence>
<organism evidence="3 4">
    <name type="scientific">Noviherbaspirillum galbum</name>
    <dbReference type="NCBI Taxonomy" id="2709383"/>
    <lineage>
        <taxon>Bacteria</taxon>
        <taxon>Pseudomonadati</taxon>
        <taxon>Pseudomonadota</taxon>
        <taxon>Betaproteobacteria</taxon>
        <taxon>Burkholderiales</taxon>
        <taxon>Oxalobacteraceae</taxon>
        <taxon>Noviherbaspirillum</taxon>
    </lineage>
</organism>
<keyword evidence="1" id="KW-0175">Coiled coil</keyword>
<evidence type="ECO:0000259" key="2">
    <source>
        <dbReference type="Pfam" id="PF11740"/>
    </source>
</evidence>
<comment type="caution">
    <text evidence="3">The sequence shown here is derived from an EMBL/GenBank/DDBJ whole genome shotgun (WGS) entry which is preliminary data.</text>
</comment>
<keyword evidence="4" id="KW-1185">Reference proteome</keyword>
<evidence type="ECO:0000313" key="4">
    <source>
        <dbReference type="Proteomes" id="UP000482155"/>
    </source>
</evidence>
<proteinExistence type="predicted"/>
<name>A0A6B3SRB3_9BURK</name>
<accession>A0A6B3SRB3</accession>
<feature type="domain" description="KfrA N-terminal DNA-binding" evidence="2">
    <location>
        <begin position="59"/>
        <end position="164"/>
    </location>
</feature>